<dbReference type="STRING" id="1185652.USDA257_c04030"/>
<dbReference type="KEGG" id="sfd:USDA257_c04030"/>
<accession>I3WZE4</accession>
<organism evidence="1 2">
    <name type="scientific">Sinorhizobium fredii (strain USDA 257)</name>
    <dbReference type="NCBI Taxonomy" id="1185652"/>
    <lineage>
        <taxon>Bacteria</taxon>
        <taxon>Pseudomonadati</taxon>
        <taxon>Pseudomonadota</taxon>
        <taxon>Alphaproteobacteria</taxon>
        <taxon>Hyphomicrobiales</taxon>
        <taxon>Rhizobiaceae</taxon>
        <taxon>Sinorhizobium/Ensifer group</taxon>
        <taxon>Sinorhizobium</taxon>
    </lineage>
</organism>
<name>I3WZE4_SINF2</name>
<dbReference type="Proteomes" id="UP000006180">
    <property type="component" value="Chromosome"/>
</dbReference>
<dbReference type="eggNOG" id="ENOG5031EKI">
    <property type="taxonomic scope" value="Bacteria"/>
</dbReference>
<evidence type="ECO:0000313" key="1">
    <source>
        <dbReference type="EMBL" id="AFL49000.1"/>
    </source>
</evidence>
<reference evidence="1 2" key="1">
    <citation type="journal article" date="2012" name="J. Bacteriol.">
        <title>Complete genome sequence of the broad-host-range strain Sinorhizobium fredii USDA257.</title>
        <authorList>
            <person name="Schuldes J."/>
            <person name="Rodriguez Orbegoso M."/>
            <person name="Schmeisser C."/>
            <person name="Krishnan H.B."/>
            <person name="Daniel R."/>
            <person name="Streit W.R."/>
        </authorList>
    </citation>
    <scope>NUCLEOTIDE SEQUENCE [LARGE SCALE GENOMIC DNA]</scope>
    <source>
        <strain evidence="1 2">USDA 257</strain>
    </source>
</reference>
<dbReference type="EMBL" id="CP003563">
    <property type="protein sequence ID" value="AFL49000.1"/>
    <property type="molecule type" value="Genomic_DNA"/>
</dbReference>
<evidence type="ECO:0000313" key="2">
    <source>
        <dbReference type="Proteomes" id="UP000006180"/>
    </source>
</evidence>
<proteinExistence type="predicted"/>
<dbReference type="HOGENOM" id="CLU_3103834_0_0_5"/>
<protein>
    <submittedName>
        <fullName evidence="1">Uncharacterized protein</fullName>
    </submittedName>
</protein>
<gene>
    <name evidence="1" type="ORF">USDA257_c04030</name>
</gene>
<sequence>MIRWSIQEVRRIAIRLAQRRINPAYVIAWSCWRRAHQAAAQRAHLKTKMQL</sequence>
<dbReference type="AlphaFoldDB" id="I3WZE4"/>